<accession>A0A9N9KY28</accession>
<evidence type="ECO:0000313" key="2">
    <source>
        <dbReference type="EMBL" id="CAG8954092.1"/>
    </source>
</evidence>
<gene>
    <name evidence="2" type="ORF">HYFRA_00009196</name>
</gene>
<feature type="compositionally biased region" description="Polar residues" evidence="1">
    <location>
        <begin position="122"/>
        <end position="133"/>
    </location>
</feature>
<keyword evidence="3" id="KW-1185">Reference proteome</keyword>
<feature type="region of interest" description="Disordered" evidence="1">
    <location>
        <begin position="25"/>
        <end position="61"/>
    </location>
</feature>
<name>A0A9N9KY28_9HELO</name>
<feature type="compositionally biased region" description="Basic residues" evidence="1">
    <location>
        <begin position="37"/>
        <end position="46"/>
    </location>
</feature>
<feature type="region of interest" description="Disordered" evidence="1">
    <location>
        <begin position="245"/>
        <end position="281"/>
    </location>
</feature>
<feature type="region of interest" description="Disordered" evidence="1">
    <location>
        <begin position="206"/>
        <end position="233"/>
    </location>
</feature>
<evidence type="ECO:0000313" key="3">
    <source>
        <dbReference type="Proteomes" id="UP000696280"/>
    </source>
</evidence>
<comment type="caution">
    <text evidence="2">The sequence shown here is derived from an EMBL/GenBank/DDBJ whole genome shotgun (WGS) entry which is preliminary data.</text>
</comment>
<dbReference type="EMBL" id="CAJVRL010000055">
    <property type="protein sequence ID" value="CAG8954092.1"/>
    <property type="molecule type" value="Genomic_DNA"/>
</dbReference>
<feature type="compositionally biased region" description="Basic and acidic residues" evidence="1">
    <location>
        <begin position="206"/>
        <end position="218"/>
    </location>
</feature>
<dbReference type="Proteomes" id="UP000696280">
    <property type="component" value="Unassembled WGS sequence"/>
</dbReference>
<proteinExistence type="predicted"/>
<dbReference type="AlphaFoldDB" id="A0A9N9KY28"/>
<evidence type="ECO:0000256" key="1">
    <source>
        <dbReference type="SAM" id="MobiDB-lite"/>
    </source>
</evidence>
<protein>
    <submittedName>
        <fullName evidence="2">Uncharacterized protein</fullName>
    </submittedName>
</protein>
<feature type="region of interest" description="Disordered" evidence="1">
    <location>
        <begin position="110"/>
        <end position="156"/>
    </location>
</feature>
<sequence>MEKLGLLEYCAKHGLRDVEERAKRRVAEEHGEVNGRSRSRSRHLRPRHMDGTRQRRGLQQIKEEPEAFLAFGSFLRKERTFVFKRATGLHNRLVLPAPMGQEMVAVGPPLPIRNDGDYTMSPPETNDEVQSSLVFRPPGDDHKELLRNPPRPRDNSEAAFLGSRIQSLHTDIRGLRTEGQLQFERINQRLDSLQAGIRNVYDKLDSHQYTKGSEKLDRSPSTAGKPKQQAKRRFAEVPFGELVEQKAKNSRVVESAKEKPAEDTGEMELTAREGGTSQGISRLVGNGRIGLGLVRT</sequence>
<feature type="compositionally biased region" description="Basic and acidic residues" evidence="1">
    <location>
        <begin position="25"/>
        <end position="35"/>
    </location>
</feature>
<feature type="compositionally biased region" description="Basic and acidic residues" evidence="1">
    <location>
        <begin position="138"/>
        <end position="156"/>
    </location>
</feature>
<reference evidence="2" key="1">
    <citation type="submission" date="2021-07" db="EMBL/GenBank/DDBJ databases">
        <authorList>
            <person name="Durling M."/>
        </authorList>
    </citation>
    <scope>NUCLEOTIDE SEQUENCE</scope>
</reference>
<organism evidence="2 3">
    <name type="scientific">Hymenoscyphus fraxineus</name>
    <dbReference type="NCBI Taxonomy" id="746836"/>
    <lineage>
        <taxon>Eukaryota</taxon>
        <taxon>Fungi</taxon>
        <taxon>Dikarya</taxon>
        <taxon>Ascomycota</taxon>
        <taxon>Pezizomycotina</taxon>
        <taxon>Leotiomycetes</taxon>
        <taxon>Helotiales</taxon>
        <taxon>Helotiaceae</taxon>
        <taxon>Hymenoscyphus</taxon>
    </lineage>
</organism>